<reference evidence="1" key="1">
    <citation type="submission" date="2018-02" db="EMBL/GenBank/DDBJ databases">
        <title>Rhizophora mucronata_Transcriptome.</title>
        <authorList>
            <person name="Meera S.P."/>
            <person name="Sreeshan A."/>
            <person name="Augustine A."/>
        </authorList>
    </citation>
    <scope>NUCLEOTIDE SEQUENCE</scope>
    <source>
        <tissue evidence="1">Leaf</tissue>
    </source>
</reference>
<evidence type="ECO:0000313" key="1">
    <source>
        <dbReference type="EMBL" id="MBW84272.1"/>
    </source>
</evidence>
<dbReference type="EMBL" id="GGEC01003789">
    <property type="protein sequence ID" value="MBW84272.1"/>
    <property type="molecule type" value="Transcribed_RNA"/>
</dbReference>
<sequence length="149" mass="16271">MEKYRNPLMINISQALERPRNTVADEICTCRSAISMSWPPSTKPHLSTCESSSSLLSSIASSIPNFLQKTPTAITKEWAAAAIASIAASSQLLVLFRRSSTFFNRASSCLPPKKLEYTTGLNPNSDFTQSSNGSIFSTCSSKNSKRNVR</sequence>
<organism evidence="1">
    <name type="scientific">Rhizophora mucronata</name>
    <name type="common">Asiatic mangrove</name>
    <dbReference type="NCBI Taxonomy" id="61149"/>
    <lineage>
        <taxon>Eukaryota</taxon>
        <taxon>Viridiplantae</taxon>
        <taxon>Streptophyta</taxon>
        <taxon>Embryophyta</taxon>
        <taxon>Tracheophyta</taxon>
        <taxon>Spermatophyta</taxon>
        <taxon>Magnoliopsida</taxon>
        <taxon>eudicotyledons</taxon>
        <taxon>Gunneridae</taxon>
        <taxon>Pentapetalae</taxon>
        <taxon>rosids</taxon>
        <taxon>fabids</taxon>
        <taxon>Malpighiales</taxon>
        <taxon>Rhizophoraceae</taxon>
        <taxon>Rhizophora</taxon>
    </lineage>
</organism>
<name>A0A2P2ISS4_RHIMU</name>
<accession>A0A2P2ISS4</accession>
<proteinExistence type="predicted"/>
<protein>
    <submittedName>
        <fullName evidence="1">Uncharacterized protein</fullName>
    </submittedName>
</protein>
<dbReference type="AlphaFoldDB" id="A0A2P2ISS4"/>